<dbReference type="Pfam" id="PF24764">
    <property type="entry name" value="rva_4"/>
    <property type="match status" value="1"/>
</dbReference>
<evidence type="ECO:0000313" key="2">
    <source>
        <dbReference type="EMBL" id="TFK80634.1"/>
    </source>
</evidence>
<protein>
    <recommendedName>
        <fullName evidence="1">Integrase core domain-containing protein</fullName>
    </recommendedName>
</protein>
<feature type="domain" description="Integrase core" evidence="1">
    <location>
        <begin position="1"/>
        <end position="107"/>
    </location>
</feature>
<dbReference type="Proteomes" id="UP000308197">
    <property type="component" value="Unassembled WGS sequence"/>
</dbReference>
<name>A0A5C3NTE8_9APHY</name>
<dbReference type="EMBL" id="ML211735">
    <property type="protein sequence ID" value="TFK80634.1"/>
    <property type="molecule type" value="Genomic_DNA"/>
</dbReference>
<keyword evidence="3" id="KW-1185">Reference proteome</keyword>
<dbReference type="InterPro" id="IPR058913">
    <property type="entry name" value="Integrase_dom_put"/>
</dbReference>
<reference evidence="2 3" key="1">
    <citation type="journal article" date="2019" name="Nat. Ecol. Evol.">
        <title>Megaphylogeny resolves global patterns of mushroom evolution.</title>
        <authorList>
            <person name="Varga T."/>
            <person name="Krizsan K."/>
            <person name="Foldi C."/>
            <person name="Dima B."/>
            <person name="Sanchez-Garcia M."/>
            <person name="Sanchez-Ramirez S."/>
            <person name="Szollosi G.J."/>
            <person name="Szarkandi J.G."/>
            <person name="Papp V."/>
            <person name="Albert L."/>
            <person name="Andreopoulos W."/>
            <person name="Angelini C."/>
            <person name="Antonin V."/>
            <person name="Barry K.W."/>
            <person name="Bougher N.L."/>
            <person name="Buchanan P."/>
            <person name="Buyck B."/>
            <person name="Bense V."/>
            <person name="Catcheside P."/>
            <person name="Chovatia M."/>
            <person name="Cooper J."/>
            <person name="Damon W."/>
            <person name="Desjardin D."/>
            <person name="Finy P."/>
            <person name="Geml J."/>
            <person name="Haridas S."/>
            <person name="Hughes K."/>
            <person name="Justo A."/>
            <person name="Karasinski D."/>
            <person name="Kautmanova I."/>
            <person name="Kiss B."/>
            <person name="Kocsube S."/>
            <person name="Kotiranta H."/>
            <person name="LaButti K.M."/>
            <person name="Lechner B.E."/>
            <person name="Liimatainen K."/>
            <person name="Lipzen A."/>
            <person name="Lukacs Z."/>
            <person name="Mihaltcheva S."/>
            <person name="Morgado L.N."/>
            <person name="Niskanen T."/>
            <person name="Noordeloos M.E."/>
            <person name="Ohm R.A."/>
            <person name="Ortiz-Santana B."/>
            <person name="Ovrebo C."/>
            <person name="Racz N."/>
            <person name="Riley R."/>
            <person name="Savchenko A."/>
            <person name="Shiryaev A."/>
            <person name="Soop K."/>
            <person name="Spirin V."/>
            <person name="Szebenyi C."/>
            <person name="Tomsovsky M."/>
            <person name="Tulloss R.E."/>
            <person name="Uehling J."/>
            <person name="Grigoriev I.V."/>
            <person name="Vagvolgyi C."/>
            <person name="Papp T."/>
            <person name="Martin F.M."/>
            <person name="Miettinen O."/>
            <person name="Hibbett D.S."/>
            <person name="Nagy L.G."/>
        </authorList>
    </citation>
    <scope>NUCLEOTIDE SEQUENCE [LARGE SCALE GENOMIC DNA]</scope>
    <source>
        <strain evidence="2 3">HHB13444</strain>
    </source>
</reference>
<dbReference type="InParanoid" id="A0A5C3NTE8"/>
<evidence type="ECO:0000313" key="3">
    <source>
        <dbReference type="Proteomes" id="UP000308197"/>
    </source>
</evidence>
<sequence length="225" mass="25756">METTRGRNRGSYIWGRSVHNTRIERLWFDVTVGFGGKWKIFFLELEHNDDLDADDPRHIWLVHHLFLHAINQDAQEWADIWNAHTLHVKGEPAATPHELFMFGVAEHGARGLSHVAPPAAPVAVEEQVDDIVHYGVDWDAANDPVLMRHHREHNQEGVDTEAVVAGVPCRLSEVTCDPPRCPLSLDVVAMLNLHLSHHFDLSSRDMLVRRELWRSALAFCHPWFT</sequence>
<evidence type="ECO:0000259" key="1">
    <source>
        <dbReference type="Pfam" id="PF24764"/>
    </source>
</evidence>
<proteinExistence type="predicted"/>
<dbReference type="AlphaFoldDB" id="A0A5C3NTE8"/>
<accession>A0A5C3NTE8</accession>
<organism evidence="2 3">
    <name type="scientific">Polyporus arcularius HHB13444</name>
    <dbReference type="NCBI Taxonomy" id="1314778"/>
    <lineage>
        <taxon>Eukaryota</taxon>
        <taxon>Fungi</taxon>
        <taxon>Dikarya</taxon>
        <taxon>Basidiomycota</taxon>
        <taxon>Agaricomycotina</taxon>
        <taxon>Agaricomycetes</taxon>
        <taxon>Polyporales</taxon>
        <taxon>Polyporaceae</taxon>
        <taxon>Polyporus</taxon>
    </lineage>
</organism>
<gene>
    <name evidence="2" type="ORF">K466DRAFT_503583</name>
</gene>